<proteinExistence type="predicted"/>
<dbReference type="SMART" id="SM00148">
    <property type="entry name" value="PLCXc"/>
    <property type="match status" value="1"/>
</dbReference>
<dbReference type="PANTHER" id="PTHR13593:SF113">
    <property type="entry name" value="SI:DKEY-266F7.9"/>
    <property type="match status" value="1"/>
</dbReference>
<dbReference type="InterPro" id="IPR000909">
    <property type="entry name" value="PLipase_C_PInositol-sp_X_dom"/>
</dbReference>
<evidence type="ECO:0000313" key="2">
    <source>
        <dbReference type="EMBL" id="KAK6338327.1"/>
    </source>
</evidence>
<dbReference type="PANTHER" id="PTHR13593">
    <property type="match status" value="1"/>
</dbReference>
<dbReference type="Gene3D" id="3.20.20.190">
    <property type="entry name" value="Phosphatidylinositol (PI) phosphodiesterase"/>
    <property type="match status" value="1"/>
</dbReference>
<reference evidence="2 3" key="1">
    <citation type="submission" date="2019-10" db="EMBL/GenBank/DDBJ databases">
        <authorList>
            <person name="Palmer J.M."/>
        </authorList>
    </citation>
    <scope>NUCLEOTIDE SEQUENCE [LARGE SCALE GENOMIC DNA]</scope>
    <source>
        <strain evidence="2 3">TWF730</strain>
    </source>
</reference>
<dbReference type="EMBL" id="JAVHNS010000012">
    <property type="protein sequence ID" value="KAK6338327.1"/>
    <property type="molecule type" value="Genomic_DNA"/>
</dbReference>
<dbReference type="InterPro" id="IPR051057">
    <property type="entry name" value="PI-PLC_domain"/>
</dbReference>
<keyword evidence="3" id="KW-1185">Reference proteome</keyword>
<protein>
    <recommendedName>
        <fullName evidence="1">Phosphatidylinositol-specific phospholipase C X domain-containing protein</fullName>
    </recommendedName>
</protein>
<organism evidence="2 3">
    <name type="scientific">Orbilia blumenaviensis</name>
    <dbReference type="NCBI Taxonomy" id="1796055"/>
    <lineage>
        <taxon>Eukaryota</taxon>
        <taxon>Fungi</taxon>
        <taxon>Dikarya</taxon>
        <taxon>Ascomycota</taxon>
        <taxon>Pezizomycotina</taxon>
        <taxon>Orbiliomycetes</taxon>
        <taxon>Orbiliales</taxon>
        <taxon>Orbiliaceae</taxon>
        <taxon>Orbilia</taxon>
    </lineage>
</organism>
<dbReference type="Proteomes" id="UP001373714">
    <property type="component" value="Unassembled WGS sequence"/>
</dbReference>
<sequence>MGYFDPSKYNYSGDFARSIVAAREDLERDYPGARVFINSNNHTIDEVRLAPPDGHDHVVRGRFEVPRTGIFWRNTYGYHYTVFSEGTFRYSGRIDGSDWATWSGHAQASIQESNGVKTFIWRRQDGSSRYRPDIPIDLGNWMSRLSDDLYLSQVTIPGTHNSHAVQGTPIVPHIAPIEWITKSRQAAECQGWSIKDQLQNGARFLDLRYGDDLKMRHGQIELPGNLRECIRVVTDFLDTHPRETVVVIAKWDKWGYGNNEEFVEDEGTRAQVTRLFADSPRFLDTSTVPTLRECRGKFIRKLEGRGNWQGLDFEKFQIPASFQKPAISLPAEPSAFFAGAWFWWRVSTSWLKTKADLDWNLHVGQNLSKEQATTVLASGLNDYHMSVGSVLWGSSIHPFQFSKHKNEELVRWLDKDCSYAKVYRLGFVTLDWADYPDRGVLLKKLVLTNFTE</sequence>
<dbReference type="GO" id="GO:0008081">
    <property type="term" value="F:phosphoric diester hydrolase activity"/>
    <property type="evidence" value="ECO:0007669"/>
    <property type="project" value="InterPro"/>
</dbReference>
<accession>A0AAV9UBG0</accession>
<dbReference type="SUPFAM" id="SSF51695">
    <property type="entry name" value="PLC-like phosphodiesterases"/>
    <property type="match status" value="1"/>
</dbReference>
<dbReference type="AlphaFoldDB" id="A0AAV9UBG0"/>
<gene>
    <name evidence="2" type="ORF">TWF730_002390</name>
</gene>
<dbReference type="InterPro" id="IPR017946">
    <property type="entry name" value="PLC-like_Pdiesterase_TIM-brl"/>
</dbReference>
<evidence type="ECO:0000259" key="1">
    <source>
        <dbReference type="SMART" id="SM00148"/>
    </source>
</evidence>
<dbReference type="Pfam" id="PF00388">
    <property type="entry name" value="PI-PLC-X"/>
    <property type="match status" value="1"/>
</dbReference>
<dbReference type="GO" id="GO:0006629">
    <property type="term" value="P:lipid metabolic process"/>
    <property type="evidence" value="ECO:0007669"/>
    <property type="project" value="InterPro"/>
</dbReference>
<name>A0AAV9UBG0_9PEZI</name>
<dbReference type="PROSITE" id="PS50007">
    <property type="entry name" value="PIPLC_X_DOMAIN"/>
    <property type="match status" value="1"/>
</dbReference>
<feature type="domain" description="Phosphatidylinositol-specific phospholipase C X" evidence="1">
    <location>
        <begin position="146"/>
        <end position="305"/>
    </location>
</feature>
<evidence type="ECO:0000313" key="3">
    <source>
        <dbReference type="Proteomes" id="UP001373714"/>
    </source>
</evidence>
<comment type="caution">
    <text evidence="2">The sequence shown here is derived from an EMBL/GenBank/DDBJ whole genome shotgun (WGS) entry which is preliminary data.</text>
</comment>